<comment type="caution">
    <text evidence="1">The sequence shown here is derived from an EMBL/GenBank/DDBJ whole genome shotgun (WGS) entry which is preliminary data.</text>
</comment>
<name>A0AAV9RXC5_9TELE</name>
<evidence type="ECO:0000313" key="1">
    <source>
        <dbReference type="EMBL" id="KAK5613671.1"/>
    </source>
</evidence>
<keyword evidence="2" id="KW-1185">Reference proteome</keyword>
<reference evidence="1 2" key="1">
    <citation type="submission" date="2021-06" db="EMBL/GenBank/DDBJ databases">
        <authorList>
            <person name="Palmer J.M."/>
        </authorList>
    </citation>
    <scope>NUCLEOTIDE SEQUENCE [LARGE SCALE GENOMIC DNA]</scope>
    <source>
        <strain evidence="1 2">MEX-2019</strain>
        <tissue evidence="1">Muscle</tissue>
    </source>
</reference>
<proteinExistence type="predicted"/>
<protein>
    <submittedName>
        <fullName evidence="1">Uncharacterized protein</fullName>
    </submittedName>
</protein>
<dbReference type="EMBL" id="JAHHUM010001195">
    <property type="protein sequence ID" value="KAK5613671.1"/>
    <property type="molecule type" value="Genomic_DNA"/>
</dbReference>
<dbReference type="Proteomes" id="UP001311232">
    <property type="component" value="Unassembled WGS sequence"/>
</dbReference>
<evidence type="ECO:0000313" key="2">
    <source>
        <dbReference type="Proteomes" id="UP001311232"/>
    </source>
</evidence>
<organism evidence="1 2">
    <name type="scientific">Crenichthys baileyi</name>
    <name type="common">White River springfish</name>
    <dbReference type="NCBI Taxonomy" id="28760"/>
    <lineage>
        <taxon>Eukaryota</taxon>
        <taxon>Metazoa</taxon>
        <taxon>Chordata</taxon>
        <taxon>Craniata</taxon>
        <taxon>Vertebrata</taxon>
        <taxon>Euteleostomi</taxon>
        <taxon>Actinopterygii</taxon>
        <taxon>Neopterygii</taxon>
        <taxon>Teleostei</taxon>
        <taxon>Neoteleostei</taxon>
        <taxon>Acanthomorphata</taxon>
        <taxon>Ovalentaria</taxon>
        <taxon>Atherinomorphae</taxon>
        <taxon>Cyprinodontiformes</taxon>
        <taxon>Goodeidae</taxon>
        <taxon>Crenichthys</taxon>
    </lineage>
</organism>
<dbReference type="AlphaFoldDB" id="A0AAV9RXC5"/>
<sequence>MALLCRLYLLKLQNDNFGFVQALLLSMAEAKQRLAGKQTISIKRQRKITKEKQHYVLYVLQTSSAPSYYDFFHSFSEDLVLAKLDVAGNISTFCVHINSSFFVNSSVSHLWLKTYSTDSVQEGW</sequence>
<gene>
    <name evidence="1" type="ORF">CRENBAI_017853</name>
</gene>
<accession>A0AAV9RXC5</accession>